<evidence type="ECO:0000313" key="1">
    <source>
        <dbReference type="EMBL" id="MDM5270907.1"/>
    </source>
</evidence>
<dbReference type="RefSeq" id="WP_289412183.1">
    <property type="nucleotide sequence ID" value="NZ_JAQIBD010000001.1"/>
</dbReference>
<gene>
    <name evidence="1" type="ORF">PGH07_01800</name>
</gene>
<dbReference type="Pfam" id="PF21997">
    <property type="entry name" value="DUF6928"/>
    <property type="match status" value="1"/>
</dbReference>
<organism evidence="1 2">
    <name type="scientific">Sulfurovum zhangzhouensis</name>
    <dbReference type="NCBI Taxonomy" id="3019067"/>
    <lineage>
        <taxon>Bacteria</taxon>
        <taxon>Pseudomonadati</taxon>
        <taxon>Campylobacterota</taxon>
        <taxon>Epsilonproteobacteria</taxon>
        <taxon>Campylobacterales</taxon>
        <taxon>Sulfurovaceae</taxon>
        <taxon>Sulfurovum</taxon>
    </lineage>
</organism>
<proteinExistence type="predicted"/>
<reference evidence="1" key="1">
    <citation type="submission" date="2023-01" db="EMBL/GenBank/DDBJ databases">
        <title>Sulfurovum sp. zt1-1 genome assembly.</title>
        <authorList>
            <person name="Wang J."/>
        </authorList>
    </citation>
    <scope>NUCLEOTIDE SEQUENCE</scope>
    <source>
        <strain evidence="1">Zt1-1</strain>
    </source>
</reference>
<dbReference type="InterPro" id="IPR053847">
    <property type="entry name" value="DUF6928"/>
</dbReference>
<dbReference type="Proteomes" id="UP001169069">
    <property type="component" value="Unassembled WGS sequence"/>
</dbReference>
<name>A0ABT7QVU4_9BACT</name>
<protein>
    <submittedName>
        <fullName evidence="1">Uncharacterized protein</fullName>
    </submittedName>
</protein>
<accession>A0ABT7QVU4</accession>
<dbReference type="EMBL" id="JAQIBD010000001">
    <property type="protein sequence ID" value="MDM5270907.1"/>
    <property type="molecule type" value="Genomic_DNA"/>
</dbReference>
<sequence length="214" mass="24249">MGVKTWMLVYSNANAKEILKSKPLLNREFSIELAKKLFPSKRFTPIEDGNLLMTNPPRDKVYIGSFPGMSVVSSDNVAIDYPSKLPQSFIDTGLGNTLYLFAMHSVVDWFAYAIWKNGTLIRSLSVSGADGKVLENIGPKQPFEELYWSEGHPLFDDPKEENDSPYNFNPLDLGNAALNEYLGYQLEGYSDTLHIDPEKIPLVGLQKLPWWKIW</sequence>
<evidence type="ECO:0000313" key="2">
    <source>
        <dbReference type="Proteomes" id="UP001169069"/>
    </source>
</evidence>
<keyword evidence="2" id="KW-1185">Reference proteome</keyword>
<comment type="caution">
    <text evidence="1">The sequence shown here is derived from an EMBL/GenBank/DDBJ whole genome shotgun (WGS) entry which is preliminary data.</text>
</comment>